<evidence type="ECO:0000313" key="4">
    <source>
        <dbReference type="Proteomes" id="UP000431401"/>
    </source>
</evidence>
<proteinExistence type="predicted"/>
<dbReference type="PANTHER" id="PTHR30204">
    <property type="entry name" value="REDOX-CYCLING DRUG-SENSING TRANSCRIPTIONAL ACTIVATOR SOXR"/>
    <property type="match status" value="1"/>
</dbReference>
<dbReference type="GO" id="GO:0003677">
    <property type="term" value="F:DNA binding"/>
    <property type="evidence" value="ECO:0007669"/>
    <property type="project" value="UniProtKB-KW"/>
</dbReference>
<name>A0A7K0DQX5_9NOCA</name>
<evidence type="ECO:0000313" key="3">
    <source>
        <dbReference type="EMBL" id="MQY27988.1"/>
    </source>
</evidence>
<dbReference type="CDD" id="cd04780">
    <property type="entry name" value="HTH_MerR-like_sg5"/>
    <property type="match status" value="1"/>
</dbReference>
<dbReference type="InterPro" id="IPR047057">
    <property type="entry name" value="MerR_fam"/>
</dbReference>
<dbReference type="Gene3D" id="1.10.1660.10">
    <property type="match status" value="1"/>
</dbReference>
<dbReference type="Pfam" id="PF13411">
    <property type="entry name" value="MerR_1"/>
    <property type="match status" value="1"/>
</dbReference>
<dbReference type="PROSITE" id="PS50937">
    <property type="entry name" value="HTH_MERR_2"/>
    <property type="match status" value="1"/>
</dbReference>
<dbReference type="OrthoDB" id="5242095at2"/>
<sequence length="206" mass="22181">MRIAELSRTTGVSAATIKYYVRAGLLPPGERTHANQVDYGPAHARRLRLVRALIEIGGMSITDAARVLEVLDGGDLSTWQAVGKAQYALDLRRTAGPGGDPVARAAVDELLARRGWQVFEENPARATLVEVCATLRQLGHDDFVGALDEYAEAVERVAAVDVAVVARQPSVEQTVEYVIVGTVLGDTVLAALRRLAQEHLSRNAFG</sequence>
<dbReference type="EMBL" id="WEGI01000007">
    <property type="protein sequence ID" value="MQY27988.1"/>
    <property type="molecule type" value="Genomic_DNA"/>
</dbReference>
<comment type="caution">
    <text evidence="3">The sequence shown here is derived from an EMBL/GenBank/DDBJ whole genome shotgun (WGS) entry which is preliminary data.</text>
</comment>
<dbReference type="InterPro" id="IPR009061">
    <property type="entry name" value="DNA-bd_dom_put_sf"/>
</dbReference>
<dbReference type="AlphaFoldDB" id="A0A7K0DQX5"/>
<keyword evidence="1" id="KW-0238">DNA-binding</keyword>
<dbReference type="SMART" id="SM00422">
    <property type="entry name" value="HTH_MERR"/>
    <property type="match status" value="1"/>
</dbReference>
<dbReference type="PRINTS" id="PR00040">
    <property type="entry name" value="HTHMERR"/>
</dbReference>
<protein>
    <recommendedName>
        <fullName evidence="2">HTH merR-type domain-containing protein</fullName>
    </recommendedName>
</protein>
<dbReference type="PANTHER" id="PTHR30204:SF98">
    <property type="entry name" value="HTH-TYPE TRANSCRIPTIONAL REGULATOR ADHR"/>
    <property type="match status" value="1"/>
</dbReference>
<evidence type="ECO:0000256" key="1">
    <source>
        <dbReference type="ARBA" id="ARBA00023125"/>
    </source>
</evidence>
<dbReference type="Proteomes" id="UP000431401">
    <property type="component" value="Unassembled WGS sequence"/>
</dbReference>
<accession>A0A7K0DQX5</accession>
<keyword evidence="4" id="KW-1185">Reference proteome</keyword>
<dbReference type="SUPFAM" id="SSF46955">
    <property type="entry name" value="Putative DNA-binding domain"/>
    <property type="match status" value="1"/>
</dbReference>
<organism evidence="3 4">
    <name type="scientific">Nocardia aurantia</name>
    <dbReference type="NCBI Taxonomy" id="2585199"/>
    <lineage>
        <taxon>Bacteria</taxon>
        <taxon>Bacillati</taxon>
        <taxon>Actinomycetota</taxon>
        <taxon>Actinomycetes</taxon>
        <taxon>Mycobacteriales</taxon>
        <taxon>Nocardiaceae</taxon>
        <taxon>Nocardia</taxon>
    </lineage>
</organism>
<evidence type="ECO:0000259" key="2">
    <source>
        <dbReference type="PROSITE" id="PS50937"/>
    </source>
</evidence>
<dbReference type="InterPro" id="IPR000551">
    <property type="entry name" value="MerR-type_HTH_dom"/>
</dbReference>
<dbReference type="GO" id="GO:0003700">
    <property type="term" value="F:DNA-binding transcription factor activity"/>
    <property type="evidence" value="ECO:0007669"/>
    <property type="project" value="InterPro"/>
</dbReference>
<reference evidence="3 4" key="1">
    <citation type="submission" date="2019-10" db="EMBL/GenBank/DDBJ databases">
        <title>Nocardia macrotermitis sp. nov. and Nocardia aurantia sp. nov., isolated from the gut of fungus growing-termite Macrotermes natalensis.</title>
        <authorList>
            <person name="Benndorf R."/>
            <person name="Schwitalla J."/>
            <person name="Martin K."/>
            <person name="De Beer W."/>
            <person name="Kaster A.-K."/>
            <person name="Vollmers J."/>
            <person name="Poulsen M."/>
            <person name="Beemelmanns C."/>
        </authorList>
    </citation>
    <scope>NUCLEOTIDE SEQUENCE [LARGE SCALE GENOMIC DNA]</scope>
    <source>
        <strain evidence="3 4">RB56</strain>
    </source>
</reference>
<feature type="domain" description="HTH merR-type" evidence="2">
    <location>
        <begin position="1"/>
        <end position="70"/>
    </location>
</feature>
<gene>
    <name evidence="3" type="ORF">NRB56_35710</name>
</gene>